<reference evidence="3" key="1">
    <citation type="journal article" date="2019" name="Int. J. Syst. Evol. Microbiol.">
        <title>The Global Catalogue of Microorganisms (GCM) 10K type strain sequencing project: providing services to taxonomists for standard genome sequencing and annotation.</title>
        <authorList>
            <consortium name="The Broad Institute Genomics Platform"/>
            <consortium name="The Broad Institute Genome Sequencing Center for Infectious Disease"/>
            <person name="Wu L."/>
            <person name="Ma J."/>
        </authorList>
    </citation>
    <scope>NUCLEOTIDE SEQUENCE [LARGE SCALE GENOMIC DNA]</scope>
    <source>
        <strain evidence="3">NBRC 109341</strain>
    </source>
</reference>
<dbReference type="RefSeq" id="WP_284308861.1">
    <property type="nucleotide sequence ID" value="NZ_BSPB01000043.1"/>
</dbReference>
<organism evidence="2 3">
    <name type="scientific">Hydrogenophaga electricum</name>
    <dbReference type="NCBI Taxonomy" id="1230953"/>
    <lineage>
        <taxon>Bacteria</taxon>
        <taxon>Pseudomonadati</taxon>
        <taxon>Pseudomonadota</taxon>
        <taxon>Betaproteobacteria</taxon>
        <taxon>Burkholderiales</taxon>
        <taxon>Comamonadaceae</taxon>
        <taxon>Hydrogenophaga</taxon>
    </lineage>
</organism>
<feature type="transmembrane region" description="Helical" evidence="1">
    <location>
        <begin position="337"/>
        <end position="359"/>
    </location>
</feature>
<evidence type="ECO:0000313" key="2">
    <source>
        <dbReference type="EMBL" id="GLS16064.1"/>
    </source>
</evidence>
<name>A0ABQ6CBK8_9BURK</name>
<dbReference type="Proteomes" id="UP001156903">
    <property type="component" value="Unassembled WGS sequence"/>
</dbReference>
<keyword evidence="1" id="KW-0472">Membrane</keyword>
<feature type="transmembrane region" description="Helical" evidence="1">
    <location>
        <begin position="140"/>
        <end position="164"/>
    </location>
</feature>
<feature type="transmembrane region" description="Helical" evidence="1">
    <location>
        <begin position="292"/>
        <end position="308"/>
    </location>
</feature>
<accession>A0ABQ6CBK8</accession>
<protein>
    <submittedName>
        <fullName evidence="2">Uncharacterized protein</fullName>
    </submittedName>
</protein>
<keyword evidence="1" id="KW-0812">Transmembrane</keyword>
<sequence length="406" mass="45367">MDIGIVMNTMRDPAGVPAHPVLFQALMVFTWVFHIAFVHLTLGAAGLSIYAFHKRAENPNWERLSIAMTKVAKVGVSLLIVLGVAPLLFTQVIYDPQWYASNVLSGRWTIAFIFTLIVAYCAWFVFYYANHEGAKRHIGLYAWVALGLFCLDGLIMHALSYQALLPDEWMRWYAPDGMLDTRGAALHAIQWPRYLFIMSLSVPAVGVYLIAYAHYFAVREDREPAYRSFAVALGRQIASWGFVLSVIPLLAWQFAHPIGSGLSRHPIGWLLVATVLALAVWVRRFPQRTHGYAPLSAGLGLLALLAVWREVIRVQLLRPFGYDITSYTVHADWPSTALFFATLLGVGGLVGGFYLTLLYRSGRVQGIYNAEPGVARLGSAAVGILGLWIAVFFIYGIWIWVRNSFL</sequence>
<feature type="transmembrane region" description="Helical" evidence="1">
    <location>
        <begin position="106"/>
        <end position="128"/>
    </location>
</feature>
<comment type="caution">
    <text evidence="2">The sequence shown here is derived from an EMBL/GenBank/DDBJ whole genome shotgun (WGS) entry which is preliminary data.</text>
</comment>
<evidence type="ECO:0000313" key="3">
    <source>
        <dbReference type="Proteomes" id="UP001156903"/>
    </source>
</evidence>
<feature type="transmembrane region" description="Helical" evidence="1">
    <location>
        <begin position="74"/>
        <end position="94"/>
    </location>
</feature>
<feature type="transmembrane region" description="Helical" evidence="1">
    <location>
        <begin position="31"/>
        <end position="53"/>
    </location>
</feature>
<feature type="transmembrane region" description="Helical" evidence="1">
    <location>
        <begin position="267"/>
        <end position="285"/>
    </location>
</feature>
<feature type="transmembrane region" description="Helical" evidence="1">
    <location>
        <begin position="380"/>
        <end position="401"/>
    </location>
</feature>
<dbReference type="EMBL" id="BSPB01000043">
    <property type="protein sequence ID" value="GLS16064.1"/>
    <property type="molecule type" value="Genomic_DNA"/>
</dbReference>
<feature type="transmembrane region" description="Helical" evidence="1">
    <location>
        <begin position="194"/>
        <end position="216"/>
    </location>
</feature>
<gene>
    <name evidence="2" type="ORF">GCM10007935_35040</name>
</gene>
<proteinExistence type="predicted"/>
<keyword evidence="3" id="KW-1185">Reference proteome</keyword>
<feature type="transmembrane region" description="Helical" evidence="1">
    <location>
        <begin position="237"/>
        <end position="255"/>
    </location>
</feature>
<evidence type="ECO:0000256" key="1">
    <source>
        <dbReference type="SAM" id="Phobius"/>
    </source>
</evidence>
<keyword evidence="1" id="KW-1133">Transmembrane helix</keyword>